<name>A0A1A9X3R5_9MUSC</name>
<evidence type="ECO:0000313" key="3">
    <source>
        <dbReference type="Proteomes" id="UP000091820"/>
    </source>
</evidence>
<accession>A0A1A9X3R5</accession>
<keyword evidence="3" id="KW-1185">Reference proteome</keyword>
<protein>
    <submittedName>
        <fullName evidence="2">Uncharacterized protein</fullName>
    </submittedName>
</protein>
<sequence>MQTCLQSQAGMKTSLPSQTITTATEDPDYEVYCSSSLSREAFERMMISLMIVFLIGLIFAILCCTNFGGIKTKFHRAFYIPNERHKRHRSDSMDDIDFEGLN</sequence>
<dbReference type="AlphaFoldDB" id="A0A1A9X3R5"/>
<dbReference type="Proteomes" id="UP000091820">
    <property type="component" value="Unassembled WGS sequence"/>
</dbReference>
<organism evidence="2 3">
    <name type="scientific">Glossina brevipalpis</name>
    <dbReference type="NCBI Taxonomy" id="37001"/>
    <lineage>
        <taxon>Eukaryota</taxon>
        <taxon>Metazoa</taxon>
        <taxon>Ecdysozoa</taxon>
        <taxon>Arthropoda</taxon>
        <taxon>Hexapoda</taxon>
        <taxon>Insecta</taxon>
        <taxon>Pterygota</taxon>
        <taxon>Neoptera</taxon>
        <taxon>Endopterygota</taxon>
        <taxon>Diptera</taxon>
        <taxon>Brachycera</taxon>
        <taxon>Muscomorpha</taxon>
        <taxon>Hippoboscoidea</taxon>
        <taxon>Glossinidae</taxon>
        <taxon>Glossina</taxon>
    </lineage>
</organism>
<evidence type="ECO:0000256" key="1">
    <source>
        <dbReference type="SAM" id="Phobius"/>
    </source>
</evidence>
<feature type="transmembrane region" description="Helical" evidence="1">
    <location>
        <begin position="45"/>
        <end position="68"/>
    </location>
</feature>
<reference evidence="2" key="2">
    <citation type="submission" date="2020-05" db="UniProtKB">
        <authorList>
            <consortium name="EnsemblMetazoa"/>
        </authorList>
    </citation>
    <scope>IDENTIFICATION</scope>
    <source>
        <strain evidence="2">IAEA</strain>
    </source>
</reference>
<proteinExistence type="predicted"/>
<evidence type="ECO:0000313" key="2">
    <source>
        <dbReference type="EnsemblMetazoa" id="GBRI043187-PA"/>
    </source>
</evidence>
<keyword evidence="1" id="KW-1133">Transmembrane helix</keyword>
<dbReference type="VEuPathDB" id="VectorBase:GBRI043187"/>
<dbReference type="EnsemblMetazoa" id="GBRI043187-RA">
    <property type="protein sequence ID" value="GBRI043187-PA"/>
    <property type="gene ID" value="GBRI043187"/>
</dbReference>
<reference evidence="3" key="1">
    <citation type="submission" date="2014-03" db="EMBL/GenBank/DDBJ databases">
        <authorList>
            <person name="Aksoy S."/>
            <person name="Warren W."/>
            <person name="Wilson R.K."/>
        </authorList>
    </citation>
    <scope>NUCLEOTIDE SEQUENCE [LARGE SCALE GENOMIC DNA]</scope>
    <source>
        <strain evidence="3">IAEA</strain>
    </source>
</reference>
<keyword evidence="1" id="KW-0472">Membrane</keyword>
<keyword evidence="1" id="KW-0812">Transmembrane</keyword>